<dbReference type="EMBL" id="BRPK01000006">
    <property type="protein sequence ID" value="GLB38860.1"/>
    <property type="molecule type" value="Genomic_DNA"/>
</dbReference>
<accession>A0A9P3UPC7</accession>
<dbReference type="OrthoDB" id="7984201at2759"/>
<dbReference type="Proteomes" id="UP001063166">
    <property type="component" value="Unassembled WGS sequence"/>
</dbReference>
<comment type="caution">
    <text evidence="1">The sequence shown here is derived from an EMBL/GenBank/DDBJ whole genome shotgun (WGS) entry which is preliminary data.</text>
</comment>
<protein>
    <submittedName>
        <fullName evidence="1">Uncharacterized protein</fullName>
    </submittedName>
</protein>
<dbReference type="AlphaFoldDB" id="A0A9P3UPC7"/>
<reference evidence="1" key="1">
    <citation type="submission" date="2022-07" db="EMBL/GenBank/DDBJ databases">
        <title>The genome of Lyophyllum shimeji provides insight into the initial evolution of ectomycorrhizal fungal genome.</title>
        <authorList>
            <person name="Kobayashi Y."/>
            <person name="Shibata T."/>
            <person name="Hirakawa H."/>
            <person name="Shigenobu S."/>
            <person name="Nishiyama T."/>
            <person name="Yamada A."/>
            <person name="Hasebe M."/>
            <person name="Kawaguchi M."/>
        </authorList>
    </citation>
    <scope>NUCLEOTIDE SEQUENCE</scope>
    <source>
        <strain evidence="1">AT787</strain>
    </source>
</reference>
<evidence type="ECO:0000313" key="2">
    <source>
        <dbReference type="Proteomes" id="UP001063166"/>
    </source>
</evidence>
<gene>
    <name evidence="1" type="ORF">LshimejAT787_0600220</name>
</gene>
<sequence>MTRLGFSSYGTQRTAKILKAVIAPENHMPSLANPYLTLFPEWHDQDLSNERSLDEAMLCQCAGGLGVDYLPPPPPSSSPLRALVPIQRMTLCNGHAEICSRHSSNVTCIWAHDSPAFVRDP</sequence>
<name>A0A9P3UPC7_LYOSH</name>
<evidence type="ECO:0000313" key="1">
    <source>
        <dbReference type="EMBL" id="GLB38860.1"/>
    </source>
</evidence>
<organism evidence="1 2">
    <name type="scientific">Lyophyllum shimeji</name>
    <name type="common">Hon-shimeji</name>
    <name type="synonym">Tricholoma shimeji</name>
    <dbReference type="NCBI Taxonomy" id="47721"/>
    <lineage>
        <taxon>Eukaryota</taxon>
        <taxon>Fungi</taxon>
        <taxon>Dikarya</taxon>
        <taxon>Basidiomycota</taxon>
        <taxon>Agaricomycotina</taxon>
        <taxon>Agaricomycetes</taxon>
        <taxon>Agaricomycetidae</taxon>
        <taxon>Agaricales</taxon>
        <taxon>Tricholomatineae</taxon>
        <taxon>Lyophyllaceae</taxon>
        <taxon>Lyophyllum</taxon>
    </lineage>
</organism>
<proteinExistence type="predicted"/>
<keyword evidence="2" id="KW-1185">Reference proteome</keyword>